<evidence type="ECO:0000313" key="2">
    <source>
        <dbReference type="Proteomes" id="UP000053240"/>
    </source>
</evidence>
<dbReference type="AlphaFoldDB" id="A0A194QQT5"/>
<dbReference type="EMBL" id="KQ461175">
    <property type="protein sequence ID" value="KPJ07857.1"/>
    <property type="molecule type" value="Genomic_DNA"/>
</dbReference>
<proteinExistence type="predicted"/>
<protein>
    <submittedName>
        <fullName evidence="1">Uncharacterized protein</fullName>
    </submittedName>
</protein>
<name>A0A194QQT5_PAPMA</name>
<sequence length="81" mass="8902">MHSEGERVECEECLRCGGARRAAVGRASPLRGRTTRHTQNLTVSPQVTIILTPKQVSSIYHSAYRFAVSHVAHTSLLCRVG</sequence>
<keyword evidence="2" id="KW-1185">Reference proteome</keyword>
<organism evidence="1 2">
    <name type="scientific">Papilio machaon</name>
    <name type="common">Old World swallowtail butterfly</name>
    <dbReference type="NCBI Taxonomy" id="76193"/>
    <lineage>
        <taxon>Eukaryota</taxon>
        <taxon>Metazoa</taxon>
        <taxon>Ecdysozoa</taxon>
        <taxon>Arthropoda</taxon>
        <taxon>Hexapoda</taxon>
        <taxon>Insecta</taxon>
        <taxon>Pterygota</taxon>
        <taxon>Neoptera</taxon>
        <taxon>Endopterygota</taxon>
        <taxon>Lepidoptera</taxon>
        <taxon>Glossata</taxon>
        <taxon>Ditrysia</taxon>
        <taxon>Papilionoidea</taxon>
        <taxon>Papilionidae</taxon>
        <taxon>Papilioninae</taxon>
        <taxon>Papilio</taxon>
    </lineage>
</organism>
<reference evidence="1 2" key="1">
    <citation type="journal article" date="2015" name="Nat. Commun.">
        <title>Outbred genome sequencing and CRISPR/Cas9 gene editing in butterflies.</title>
        <authorList>
            <person name="Li X."/>
            <person name="Fan D."/>
            <person name="Zhang W."/>
            <person name="Liu G."/>
            <person name="Zhang L."/>
            <person name="Zhao L."/>
            <person name="Fang X."/>
            <person name="Chen L."/>
            <person name="Dong Y."/>
            <person name="Chen Y."/>
            <person name="Ding Y."/>
            <person name="Zhao R."/>
            <person name="Feng M."/>
            <person name="Zhu Y."/>
            <person name="Feng Y."/>
            <person name="Jiang X."/>
            <person name="Zhu D."/>
            <person name="Xiang H."/>
            <person name="Feng X."/>
            <person name="Li S."/>
            <person name="Wang J."/>
            <person name="Zhang G."/>
            <person name="Kronforst M.R."/>
            <person name="Wang W."/>
        </authorList>
    </citation>
    <scope>NUCLEOTIDE SEQUENCE [LARGE SCALE GENOMIC DNA]</scope>
    <source>
        <strain evidence="1">Ya'a_city_454_Pm</strain>
        <tissue evidence="1">Whole body</tissue>
    </source>
</reference>
<evidence type="ECO:0000313" key="1">
    <source>
        <dbReference type="EMBL" id="KPJ07857.1"/>
    </source>
</evidence>
<accession>A0A194QQT5</accession>
<dbReference type="InParanoid" id="A0A194QQT5"/>
<dbReference type="Proteomes" id="UP000053240">
    <property type="component" value="Unassembled WGS sequence"/>
</dbReference>
<gene>
    <name evidence="1" type="ORF">RR48_12699</name>
</gene>